<dbReference type="SUPFAM" id="SSF88659">
    <property type="entry name" value="Sigma3 and sigma4 domains of RNA polymerase sigma factors"/>
    <property type="match status" value="1"/>
</dbReference>
<keyword evidence="4" id="KW-0804">Transcription</keyword>
<dbReference type="NCBIfam" id="TIGR02937">
    <property type="entry name" value="sigma70-ECF"/>
    <property type="match status" value="1"/>
</dbReference>
<dbReference type="InterPro" id="IPR013324">
    <property type="entry name" value="RNA_pol_sigma_r3/r4-like"/>
</dbReference>
<dbReference type="CDD" id="cd06171">
    <property type="entry name" value="Sigma70_r4"/>
    <property type="match status" value="1"/>
</dbReference>
<dbReference type="PANTHER" id="PTHR43133">
    <property type="entry name" value="RNA POLYMERASE ECF-TYPE SIGMA FACTO"/>
    <property type="match status" value="1"/>
</dbReference>
<evidence type="ECO:0000259" key="5">
    <source>
        <dbReference type="Pfam" id="PF04542"/>
    </source>
</evidence>
<evidence type="ECO:0000256" key="4">
    <source>
        <dbReference type="ARBA" id="ARBA00023163"/>
    </source>
</evidence>
<dbReference type="InterPro" id="IPR013249">
    <property type="entry name" value="RNA_pol_sigma70_r4_t2"/>
</dbReference>
<protein>
    <submittedName>
        <fullName evidence="7">RNA polymerase sigma-70 factor (Family 1)</fullName>
    </submittedName>
</protein>
<dbReference type="OrthoDB" id="659569at2"/>
<sequence>MPVDDYKTFSDVKLCTLLKASDHVAFSELFLRYNRILYIHAYKLLNHHEEARDVVQELFTALWDNHSTLIIQHNFAGFLYASIRNRIFDMLVHQKVKSKYVESIQRFINIGVTQTDHLIRTKELKAIIEKEISFLSPKMRTVFELSRKEHLSNKEIAERLDISEQTVKNQISSALKILRKKLGLFNFLIYLLFY</sequence>
<dbReference type="InterPro" id="IPR013325">
    <property type="entry name" value="RNA_pol_sigma_r2"/>
</dbReference>
<reference evidence="7 8" key="1">
    <citation type="submission" date="2019-03" db="EMBL/GenBank/DDBJ databases">
        <title>Genomic Encyclopedia of Archaeal and Bacterial Type Strains, Phase II (KMG-II): from individual species to whole genera.</title>
        <authorList>
            <person name="Goeker M."/>
        </authorList>
    </citation>
    <scope>NUCLEOTIDE SEQUENCE [LARGE SCALE GENOMIC DNA]</scope>
    <source>
        <strain evidence="7 8">DSM 19035</strain>
    </source>
</reference>
<dbReference type="GO" id="GO:0006352">
    <property type="term" value="P:DNA-templated transcription initiation"/>
    <property type="evidence" value="ECO:0007669"/>
    <property type="project" value="InterPro"/>
</dbReference>
<evidence type="ECO:0000313" key="7">
    <source>
        <dbReference type="EMBL" id="TDQ07105.1"/>
    </source>
</evidence>
<evidence type="ECO:0000256" key="3">
    <source>
        <dbReference type="ARBA" id="ARBA00023082"/>
    </source>
</evidence>
<dbReference type="InterPro" id="IPR039425">
    <property type="entry name" value="RNA_pol_sigma-70-like"/>
</dbReference>
<evidence type="ECO:0000259" key="6">
    <source>
        <dbReference type="Pfam" id="PF08281"/>
    </source>
</evidence>
<dbReference type="Gene3D" id="1.10.1740.10">
    <property type="match status" value="1"/>
</dbReference>
<dbReference type="GO" id="GO:0016987">
    <property type="term" value="F:sigma factor activity"/>
    <property type="evidence" value="ECO:0007669"/>
    <property type="project" value="UniProtKB-KW"/>
</dbReference>
<dbReference type="Pfam" id="PF04542">
    <property type="entry name" value="Sigma70_r2"/>
    <property type="match status" value="1"/>
</dbReference>
<dbReference type="Gene3D" id="1.10.10.10">
    <property type="entry name" value="Winged helix-like DNA-binding domain superfamily/Winged helix DNA-binding domain"/>
    <property type="match status" value="1"/>
</dbReference>
<dbReference type="InterPro" id="IPR036388">
    <property type="entry name" value="WH-like_DNA-bd_sf"/>
</dbReference>
<dbReference type="PANTHER" id="PTHR43133:SF46">
    <property type="entry name" value="RNA POLYMERASE SIGMA-70 FACTOR ECF SUBFAMILY"/>
    <property type="match status" value="1"/>
</dbReference>
<evidence type="ECO:0000313" key="8">
    <source>
        <dbReference type="Proteomes" id="UP000295620"/>
    </source>
</evidence>
<evidence type="ECO:0000256" key="2">
    <source>
        <dbReference type="ARBA" id="ARBA00023015"/>
    </source>
</evidence>
<dbReference type="RefSeq" id="WP_133577917.1">
    <property type="nucleotide sequence ID" value="NZ_SNYC01000007.1"/>
</dbReference>
<dbReference type="Proteomes" id="UP000295620">
    <property type="component" value="Unassembled WGS sequence"/>
</dbReference>
<dbReference type="InterPro" id="IPR014284">
    <property type="entry name" value="RNA_pol_sigma-70_dom"/>
</dbReference>
<gene>
    <name evidence="7" type="ORF">ATK78_4121</name>
</gene>
<dbReference type="Pfam" id="PF08281">
    <property type="entry name" value="Sigma70_r4_2"/>
    <property type="match status" value="1"/>
</dbReference>
<dbReference type="AlphaFoldDB" id="A0A4R6STA8"/>
<proteinExistence type="inferred from homology"/>
<name>A0A4R6STA8_9SPHI</name>
<dbReference type="InterPro" id="IPR014327">
    <property type="entry name" value="RNA_pol_sigma70_bacteroid"/>
</dbReference>
<feature type="domain" description="RNA polymerase sigma-70 region 2" evidence="5">
    <location>
        <begin position="29"/>
        <end position="94"/>
    </location>
</feature>
<dbReference type="InterPro" id="IPR007627">
    <property type="entry name" value="RNA_pol_sigma70_r2"/>
</dbReference>
<comment type="similarity">
    <text evidence="1">Belongs to the sigma-70 factor family. ECF subfamily.</text>
</comment>
<feature type="domain" description="RNA polymerase sigma factor 70 region 4 type 2" evidence="6">
    <location>
        <begin position="128"/>
        <end position="177"/>
    </location>
</feature>
<keyword evidence="8" id="KW-1185">Reference proteome</keyword>
<keyword evidence="2" id="KW-0805">Transcription regulation</keyword>
<evidence type="ECO:0000256" key="1">
    <source>
        <dbReference type="ARBA" id="ARBA00010641"/>
    </source>
</evidence>
<dbReference type="GO" id="GO:0003677">
    <property type="term" value="F:DNA binding"/>
    <property type="evidence" value="ECO:0007669"/>
    <property type="project" value="InterPro"/>
</dbReference>
<keyword evidence="3" id="KW-0731">Sigma factor</keyword>
<dbReference type="EMBL" id="SNYC01000007">
    <property type="protein sequence ID" value="TDQ07105.1"/>
    <property type="molecule type" value="Genomic_DNA"/>
</dbReference>
<dbReference type="NCBIfam" id="TIGR02985">
    <property type="entry name" value="Sig70_bacteroi1"/>
    <property type="match status" value="1"/>
</dbReference>
<accession>A0A4R6STA8</accession>
<organism evidence="7 8">
    <name type="scientific">Pedobacter metabolipauper</name>
    <dbReference type="NCBI Taxonomy" id="425513"/>
    <lineage>
        <taxon>Bacteria</taxon>
        <taxon>Pseudomonadati</taxon>
        <taxon>Bacteroidota</taxon>
        <taxon>Sphingobacteriia</taxon>
        <taxon>Sphingobacteriales</taxon>
        <taxon>Sphingobacteriaceae</taxon>
        <taxon>Pedobacter</taxon>
    </lineage>
</organism>
<dbReference type="SUPFAM" id="SSF88946">
    <property type="entry name" value="Sigma2 domain of RNA polymerase sigma factors"/>
    <property type="match status" value="1"/>
</dbReference>
<comment type="caution">
    <text evidence="7">The sequence shown here is derived from an EMBL/GenBank/DDBJ whole genome shotgun (WGS) entry which is preliminary data.</text>
</comment>